<dbReference type="RefSeq" id="WP_157114196.1">
    <property type="nucleotide sequence ID" value="NZ_JAAXOS010000003.1"/>
</dbReference>
<dbReference type="Gene3D" id="3.10.450.50">
    <property type="match status" value="1"/>
</dbReference>
<dbReference type="AlphaFoldDB" id="A0A7X6L1G3"/>
<accession>A0A7X6L1G3</accession>
<name>A0A7X6L1G3_9NOCA</name>
<reference evidence="1 2" key="1">
    <citation type="submission" date="2020-04" db="EMBL/GenBank/DDBJ databases">
        <title>MicrobeNet Type strains.</title>
        <authorList>
            <person name="Nicholson A.C."/>
        </authorList>
    </citation>
    <scope>NUCLEOTIDE SEQUENCE [LARGE SCALE GENOMIC DNA]</scope>
    <source>
        <strain evidence="1 2">DSM 44956</strain>
    </source>
</reference>
<dbReference type="EMBL" id="JAAXOS010000003">
    <property type="protein sequence ID" value="NKY25968.1"/>
    <property type="molecule type" value="Genomic_DNA"/>
</dbReference>
<dbReference type="SUPFAM" id="SSF54427">
    <property type="entry name" value="NTF2-like"/>
    <property type="match status" value="1"/>
</dbReference>
<organism evidence="1 2">
    <name type="scientific">Nocardia gamkensis</name>
    <dbReference type="NCBI Taxonomy" id="352869"/>
    <lineage>
        <taxon>Bacteria</taxon>
        <taxon>Bacillati</taxon>
        <taxon>Actinomycetota</taxon>
        <taxon>Actinomycetes</taxon>
        <taxon>Mycobacteriales</taxon>
        <taxon>Nocardiaceae</taxon>
        <taxon>Nocardia</taxon>
    </lineage>
</organism>
<sequence>MNESLVLPSWRSGDMKWVTSLLCTDSTFSSPVADYHGRADVAHMLGLIATVLEGVEQTGRWGGERDRLFAFTARVDGHELQGILREEFATAGGLEHVTLLLRPYRVLRTAIAKMAQQLKVSPLTGQSA</sequence>
<keyword evidence="2" id="KW-1185">Reference proteome</keyword>
<dbReference type="InterPro" id="IPR032710">
    <property type="entry name" value="NTF2-like_dom_sf"/>
</dbReference>
<dbReference type="Proteomes" id="UP000540698">
    <property type="component" value="Unassembled WGS sequence"/>
</dbReference>
<gene>
    <name evidence="1" type="ORF">HGB38_07005</name>
</gene>
<proteinExistence type="predicted"/>
<evidence type="ECO:0000313" key="2">
    <source>
        <dbReference type="Proteomes" id="UP000540698"/>
    </source>
</evidence>
<evidence type="ECO:0000313" key="1">
    <source>
        <dbReference type="EMBL" id="NKY25968.1"/>
    </source>
</evidence>
<comment type="caution">
    <text evidence="1">The sequence shown here is derived from an EMBL/GenBank/DDBJ whole genome shotgun (WGS) entry which is preliminary data.</text>
</comment>
<protein>
    <submittedName>
        <fullName evidence="1">Uncharacterized protein</fullName>
    </submittedName>
</protein>